<name>A0ABX0IFA1_9ACTN</name>
<evidence type="ECO:0000259" key="2">
    <source>
        <dbReference type="Pfam" id="PF01458"/>
    </source>
</evidence>
<dbReference type="EMBL" id="WPCR01000002">
    <property type="protein sequence ID" value="NHM13479.1"/>
    <property type="molecule type" value="Genomic_DNA"/>
</dbReference>
<evidence type="ECO:0000313" key="4">
    <source>
        <dbReference type="Proteomes" id="UP000636394"/>
    </source>
</evidence>
<dbReference type="InterPro" id="IPR037284">
    <property type="entry name" value="SUF_FeS_clus_asmbl_SufBD_sf"/>
</dbReference>
<dbReference type="SUPFAM" id="SSF101960">
    <property type="entry name" value="Stabilizer of iron transporter SufD"/>
    <property type="match status" value="1"/>
</dbReference>
<protein>
    <submittedName>
        <fullName evidence="3">SufD family Fe-S cluster assembly protein</fullName>
    </submittedName>
</protein>
<keyword evidence="4" id="KW-1185">Reference proteome</keyword>
<comment type="similarity">
    <text evidence="1">Belongs to the iron-sulfur cluster assembly SufBD family.</text>
</comment>
<evidence type="ECO:0000256" key="1">
    <source>
        <dbReference type="ARBA" id="ARBA00043967"/>
    </source>
</evidence>
<dbReference type="Pfam" id="PF01458">
    <property type="entry name" value="SUFBD_core"/>
    <property type="match status" value="1"/>
</dbReference>
<evidence type="ECO:0000313" key="3">
    <source>
        <dbReference type="EMBL" id="NHM13479.1"/>
    </source>
</evidence>
<dbReference type="Proteomes" id="UP000636394">
    <property type="component" value="Unassembled WGS sequence"/>
</dbReference>
<feature type="domain" description="SUF system FeS cluster assembly SufBD core" evidence="2">
    <location>
        <begin position="171"/>
        <end position="390"/>
    </location>
</feature>
<accession>A0ABX0IFA1</accession>
<dbReference type="InterPro" id="IPR055346">
    <property type="entry name" value="Fe-S_cluster_assembly_SufBD"/>
</dbReference>
<dbReference type="RefSeq" id="WP_166338373.1">
    <property type="nucleotide sequence ID" value="NZ_WPCR01000002.1"/>
</dbReference>
<dbReference type="InterPro" id="IPR000825">
    <property type="entry name" value="SUF_FeS_clus_asmbl_SufBD_core"/>
</dbReference>
<dbReference type="PANTHER" id="PTHR30508">
    <property type="entry name" value="FES CLUSTER ASSEMBLY PROTEIN SUF"/>
    <property type="match status" value="1"/>
</dbReference>
<reference evidence="3 4" key="1">
    <citation type="submission" date="2019-11" db="EMBL/GenBank/DDBJ databases">
        <title>Eggerthellaceae novel genus isolated from the rectal contents of marmort.</title>
        <authorList>
            <person name="Zhang G."/>
        </authorList>
    </citation>
    <scope>NUCLEOTIDE SEQUENCE [LARGE SCALE GENOMIC DNA]</scope>
    <source>
        <strain evidence="4">zg-886</strain>
    </source>
</reference>
<comment type="caution">
    <text evidence="3">The sequence shown here is derived from an EMBL/GenBank/DDBJ whole genome shotgun (WGS) entry which is preliminary data.</text>
</comment>
<proteinExistence type="inferred from homology"/>
<gene>
    <name evidence="3" type="ORF">GMI68_01620</name>
</gene>
<organism evidence="3 4">
    <name type="scientific">Xiamenia xianingshaonis</name>
    <dbReference type="NCBI Taxonomy" id="2682776"/>
    <lineage>
        <taxon>Bacteria</taxon>
        <taxon>Bacillati</taxon>
        <taxon>Actinomycetota</taxon>
        <taxon>Coriobacteriia</taxon>
        <taxon>Eggerthellales</taxon>
        <taxon>Eggerthellaceae</taxon>
        <taxon>Xiamenia</taxon>
    </lineage>
</organism>
<dbReference type="PANTHER" id="PTHR30508:SF1">
    <property type="entry name" value="UPF0051 PROTEIN ABCI8, CHLOROPLASTIC-RELATED"/>
    <property type="match status" value="1"/>
</dbReference>
<sequence>MDATVLHSVNAMPAPTWHRLAMNCATIDVPDGLALEHRADVRCDAALIGEAGAFDAALRGLQVRTFGTPEAACSLDAAKGLVDHATSPAGQDGFNPLDATALSAFQARAAAVEAARSVADAFETGMGPEALDFLREASGAAVVLATAPGDAPAQASVRAFALEGALNACALDVVVADGTELDLALTHESGKVSRGMIGSSLRAYVGRGATLRLSVTQAAGEGVTVLDDSGVVLDEGARLDVRHSVLGGDAAYGGLACDLRGAGSSASVTTRYIGQNSQERDFNFVMRHRGENTASSLNATGVLAGNSAKTLRGTIDFVRGCKGAEGSEVENVLMTSDDAVNRSVPVILCGEDDVAGNHGATIGSMNPEQMFYLESRGLSPQAAEAMALRAVVENACFDAPDSFARAAVTAFGRVHFPNFDESVA</sequence>